<evidence type="ECO:0000256" key="1">
    <source>
        <dbReference type="SAM" id="MobiDB-lite"/>
    </source>
</evidence>
<name>A0A8H4J2F5_9PEZI</name>
<comment type="caution">
    <text evidence="2">The sequence shown here is derived from an EMBL/GenBank/DDBJ whole genome shotgun (WGS) entry which is preliminary data.</text>
</comment>
<keyword evidence="3" id="KW-1185">Reference proteome</keyword>
<proteinExistence type="predicted"/>
<sequence>MQVSGWKVVQAAKVVDESDSDTQHTFELARDTLYLMEFLGSIGRKVVQIGSRKTKHPNQELDEYGGDALSTRFNMEEMVDLLWRAHILLISDHGKQTPKPWLIQSAYLTLKLDFDDVLIRFPDKDGHEEDMIAQETDTSKHLLRYLASQCGILLMNRVFLPIQVYIGPPHSSGEARRSSSSLVDVEFPGAPRPFVRERTSSCLASVSKITDFCNQALCKDVFKLSALVFINQLARSDRNENNESLEKLKVLFTFLGTLRKFFTPACQWVETLFRIHGSRKLILNDVSEGAPYFSTFFARYPGIDEPPFVPIGPSKQDSQHLDTLATGSTEQEKDPISAVDTEWAVDYRNELQAQVRLLHVEGDPNLPATSVHRHQTCEGPGDDSRRDSAVQFTDTEDRTLLDLLNSRTNWQPDSGVGSGVFSPEGLQDLFAFDLEQELFTDEEYHRIFGASDFGYVYPYR</sequence>
<organism evidence="2 3">
    <name type="scientific">Botryosphaeria dothidea</name>
    <dbReference type="NCBI Taxonomy" id="55169"/>
    <lineage>
        <taxon>Eukaryota</taxon>
        <taxon>Fungi</taxon>
        <taxon>Dikarya</taxon>
        <taxon>Ascomycota</taxon>
        <taxon>Pezizomycotina</taxon>
        <taxon>Dothideomycetes</taxon>
        <taxon>Dothideomycetes incertae sedis</taxon>
        <taxon>Botryosphaeriales</taxon>
        <taxon>Botryosphaeriaceae</taxon>
        <taxon>Botryosphaeria</taxon>
    </lineage>
</organism>
<evidence type="ECO:0000313" key="3">
    <source>
        <dbReference type="Proteomes" id="UP000572817"/>
    </source>
</evidence>
<accession>A0A8H4J2F5</accession>
<protein>
    <submittedName>
        <fullName evidence="2">Uncharacterized protein</fullName>
    </submittedName>
</protein>
<dbReference type="OrthoDB" id="10261408at2759"/>
<feature type="region of interest" description="Disordered" evidence="1">
    <location>
        <begin position="312"/>
        <end position="336"/>
    </location>
</feature>
<evidence type="ECO:0000313" key="2">
    <source>
        <dbReference type="EMBL" id="KAF4311835.1"/>
    </source>
</evidence>
<dbReference type="Proteomes" id="UP000572817">
    <property type="component" value="Unassembled WGS sequence"/>
</dbReference>
<dbReference type="EMBL" id="WWBZ02000008">
    <property type="protein sequence ID" value="KAF4311835.1"/>
    <property type="molecule type" value="Genomic_DNA"/>
</dbReference>
<dbReference type="AlphaFoldDB" id="A0A8H4J2F5"/>
<gene>
    <name evidence="2" type="ORF">GTA08_BOTSDO12532</name>
</gene>
<reference evidence="2" key="1">
    <citation type="submission" date="2020-04" db="EMBL/GenBank/DDBJ databases">
        <title>Genome Assembly and Annotation of Botryosphaeria dothidea sdau 11-99, a Latent Pathogen of Apple Fruit Ring Rot in China.</title>
        <authorList>
            <person name="Yu C."/>
            <person name="Diao Y."/>
            <person name="Lu Q."/>
            <person name="Zhao J."/>
            <person name="Cui S."/>
            <person name="Peng C."/>
            <person name="He B."/>
            <person name="Liu H."/>
        </authorList>
    </citation>
    <scope>NUCLEOTIDE SEQUENCE [LARGE SCALE GENOMIC DNA]</scope>
    <source>
        <strain evidence="2">Sdau11-99</strain>
    </source>
</reference>